<proteinExistence type="predicted"/>
<dbReference type="OrthoDB" id="6506763at2"/>
<keyword evidence="1" id="KW-0805">Transcription regulation</keyword>
<dbReference type="Pfam" id="PF12625">
    <property type="entry name" value="Arabinose_bd"/>
    <property type="match status" value="1"/>
</dbReference>
<dbReference type="PROSITE" id="PS01124">
    <property type="entry name" value="HTH_ARAC_FAMILY_2"/>
    <property type="match status" value="1"/>
</dbReference>
<dbReference type="GO" id="GO:0003700">
    <property type="term" value="F:DNA-binding transcription factor activity"/>
    <property type="evidence" value="ECO:0007669"/>
    <property type="project" value="InterPro"/>
</dbReference>
<dbReference type="PANTHER" id="PTHR47894">
    <property type="entry name" value="HTH-TYPE TRANSCRIPTIONAL REGULATOR GADX"/>
    <property type="match status" value="1"/>
</dbReference>
<dbReference type="InterPro" id="IPR009057">
    <property type="entry name" value="Homeodomain-like_sf"/>
</dbReference>
<dbReference type="InterPro" id="IPR020449">
    <property type="entry name" value="Tscrpt_reg_AraC-type_HTH"/>
</dbReference>
<dbReference type="RefSeq" id="WP_124152111.1">
    <property type="nucleotide sequence ID" value="NZ_RQIS01000011.1"/>
</dbReference>
<dbReference type="GO" id="GO:0000976">
    <property type="term" value="F:transcription cis-regulatory region binding"/>
    <property type="evidence" value="ECO:0007669"/>
    <property type="project" value="TreeGrafter"/>
</dbReference>
<dbReference type="Gene3D" id="1.10.10.60">
    <property type="entry name" value="Homeodomain-like"/>
    <property type="match status" value="1"/>
</dbReference>
<accession>A0A3N6N9S6</accession>
<dbReference type="AlphaFoldDB" id="A0A3N6N9S6"/>
<organism evidence="5 6">
    <name type="scientific">Paraburkholderia dinghuensis</name>
    <dbReference type="NCBI Taxonomy" id="2305225"/>
    <lineage>
        <taxon>Bacteria</taxon>
        <taxon>Pseudomonadati</taxon>
        <taxon>Pseudomonadota</taxon>
        <taxon>Betaproteobacteria</taxon>
        <taxon>Burkholderiales</taxon>
        <taxon>Burkholderiaceae</taxon>
        <taxon>Paraburkholderia</taxon>
    </lineage>
</organism>
<dbReference type="SUPFAM" id="SSF46689">
    <property type="entry name" value="Homeodomain-like"/>
    <property type="match status" value="1"/>
</dbReference>
<evidence type="ECO:0000259" key="4">
    <source>
        <dbReference type="PROSITE" id="PS01124"/>
    </source>
</evidence>
<dbReference type="InterPro" id="IPR018060">
    <property type="entry name" value="HTH_AraC"/>
</dbReference>
<dbReference type="Proteomes" id="UP000272778">
    <property type="component" value="Unassembled WGS sequence"/>
</dbReference>
<evidence type="ECO:0000256" key="1">
    <source>
        <dbReference type="ARBA" id="ARBA00023015"/>
    </source>
</evidence>
<dbReference type="InterPro" id="IPR032687">
    <property type="entry name" value="AraC-type_N"/>
</dbReference>
<keyword evidence="2" id="KW-0238">DNA-binding</keyword>
<dbReference type="PANTHER" id="PTHR47894:SF1">
    <property type="entry name" value="HTH-TYPE TRANSCRIPTIONAL REGULATOR VQSM"/>
    <property type="match status" value="1"/>
</dbReference>
<evidence type="ECO:0000313" key="5">
    <source>
        <dbReference type="EMBL" id="RQH04977.1"/>
    </source>
</evidence>
<dbReference type="SMART" id="SM00342">
    <property type="entry name" value="HTH_ARAC"/>
    <property type="match status" value="1"/>
</dbReference>
<name>A0A3N6N9S6_9BURK</name>
<keyword evidence="6" id="KW-1185">Reference proteome</keyword>
<dbReference type="PRINTS" id="PR00032">
    <property type="entry name" value="HTHARAC"/>
</dbReference>
<dbReference type="EMBL" id="RQIS01000011">
    <property type="protein sequence ID" value="RQH04977.1"/>
    <property type="molecule type" value="Genomic_DNA"/>
</dbReference>
<dbReference type="GO" id="GO:0005829">
    <property type="term" value="C:cytosol"/>
    <property type="evidence" value="ECO:0007669"/>
    <property type="project" value="TreeGrafter"/>
</dbReference>
<evidence type="ECO:0000256" key="3">
    <source>
        <dbReference type="ARBA" id="ARBA00023163"/>
    </source>
</evidence>
<comment type="caution">
    <text evidence="5">The sequence shown here is derived from an EMBL/GenBank/DDBJ whole genome shotgun (WGS) entry which is preliminary data.</text>
</comment>
<feature type="domain" description="HTH araC/xylS-type" evidence="4">
    <location>
        <begin position="247"/>
        <end position="344"/>
    </location>
</feature>
<dbReference type="Pfam" id="PF12833">
    <property type="entry name" value="HTH_18"/>
    <property type="match status" value="1"/>
</dbReference>
<evidence type="ECO:0000256" key="2">
    <source>
        <dbReference type="ARBA" id="ARBA00023125"/>
    </source>
</evidence>
<sequence>MALILGTTYMSHWSRTVTSKLASLGLESAKEAGISPAEFQRLTGISLLEANDPHGRISATKHIAMLNLIERLDTVTMLERSGNAPLRAPFGTLIGVISNSRTLREAFDNYVRIKPLIGDVDDISFQVVGDLYEFVYTLDDPQQRTAMSAFGHLASMADLARQYTENDRLAATIELVGKPFPGWKRLAQYKSCKVVFEQPANRMQLRLPTADEPYHLYNRFAFDAIDGQANHELKLLEQQRSFAVRVLALINELEMYASEGTLLTLVCEKFSISRSALHRRLQREGTNFQSVATQARLCRAKQMLSQQSMPISMISDELGFSSVSVFSRFFSGHYGQSPSRYRAINRPD</sequence>
<gene>
    <name evidence="5" type="ORF">D1Y85_16325</name>
</gene>
<evidence type="ECO:0000313" key="6">
    <source>
        <dbReference type="Proteomes" id="UP000272778"/>
    </source>
</evidence>
<reference evidence="5 6" key="1">
    <citation type="submission" date="2018-11" db="EMBL/GenBank/DDBJ databases">
        <title>Paraburkholderia sp. DHOA04, isolated from soil.</title>
        <authorList>
            <person name="Gao Z.-H."/>
            <person name="Qiu L.-H."/>
            <person name="Fu J.-C."/>
        </authorList>
    </citation>
    <scope>NUCLEOTIDE SEQUENCE [LARGE SCALE GENOMIC DNA]</scope>
    <source>
        <strain evidence="5 6">DHOA04</strain>
    </source>
</reference>
<protein>
    <submittedName>
        <fullName evidence="5">AraC family transcriptional regulator</fullName>
    </submittedName>
</protein>
<keyword evidence="3" id="KW-0804">Transcription</keyword>